<dbReference type="InterPro" id="IPR001387">
    <property type="entry name" value="Cro/C1-type_HTH"/>
</dbReference>
<gene>
    <name evidence="2" type="ORF">ACFQRF_24705</name>
</gene>
<dbReference type="SMART" id="SM00530">
    <property type="entry name" value="HTH_XRE"/>
    <property type="match status" value="1"/>
</dbReference>
<keyword evidence="3" id="KW-1185">Reference proteome</keyword>
<protein>
    <submittedName>
        <fullName evidence="2">Scr1 family TA system antitoxin-like transcriptional regulator</fullName>
    </submittedName>
</protein>
<proteinExistence type="predicted"/>
<evidence type="ECO:0000313" key="2">
    <source>
        <dbReference type="EMBL" id="MFC7330940.1"/>
    </source>
</evidence>
<dbReference type="SUPFAM" id="SSF47413">
    <property type="entry name" value="lambda repressor-like DNA-binding domains"/>
    <property type="match status" value="1"/>
</dbReference>
<dbReference type="Proteomes" id="UP001596540">
    <property type="component" value="Unassembled WGS sequence"/>
</dbReference>
<feature type="domain" description="HTH cro/C1-type" evidence="1">
    <location>
        <begin position="27"/>
        <end position="65"/>
    </location>
</feature>
<dbReference type="Gene3D" id="1.10.260.40">
    <property type="entry name" value="lambda repressor-like DNA-binding domains"/>
    <property type="match status" value="1"/>
</dbReference>
<dbReference type="Pfam" id="PF13560">
    <property type="entry name" value="HTH_31"/>
    <property type="match status" value="1"/>
</dbReference>
<dbReference type="RefSeq" id="WP_379873576.1">
    <property type="nucleotide sequence ID" value="NZ_JBHTBH010000014.1"/>
</dbReference>
<dbReference type="EMBL" id="JBHTBH010000014">
    <property type="protein sequence ID" value="MFC7330940.1"/>
    <property type="molecule type" value="Genomic_DNA"/>
</dbReference>
<reference evidence="3" key="1">
    <citation type="journal article" date="2019" name="Int. J. Syst. Evol. Microbiol.">
        <title>The Global Catalogue of Microorganisms (GCM) 10K type strain sequencing project: providing services to taxonomists for standard genome sequencing and annotation.</title>
        <authorList>
            <consortium name="The Broad Institute Genomics Platform"/>
            <consortium name="The Broad Institute Genome Sequencing Center for Infectious Disease"/>
            <person name="Wu L."/>
            <person name="Ma J."/>
        </authorList>
    </citation>
    <scope>NUCLEOTIDE SEQUENCE [LARGE SCALE GENOMIC DNA]</scope>
    <source>
        <strain evidence="3">CGMCC 4.7382</strain>
    </source>
</reference>
<evidence type="ECO:0000259" key="1">
    <source>
        <dbReference type="PROSITE" id="PS50943"/>
    </source>
</evidence>
<organism evidence="2 3">
    <name type="scientific">Marinactinospora rubrisoli</name>
    <dbReference type="NCBI Taxonomy" id="2715399"/>
    <lineage>
        <taxon>Bacteria</taxon>
        <taxon>Bacillati</taxon>
        <taxon>Actinomycetota</taxon>
        <taxon>Actinomycetes</taxon>
        <taxon>Streptosporangiales</taxon>
        <taxon>Nocardiopsidaceae</taxon>
        <taxon>Marinactinospora</taxon>
    </lineage>
</organism>
<dbReference type="PROSITE" id="PS50943">
    <property type="entry name" value="HTH_CROC1"/>
    <property type="match status" value="1"/>
</dbReference>
<evidence type="ECO:0000313" key="3">
    <source>
        <dbReference type="Proteomes" id="UP001596540"/>
    </source>
</evidence>
<name>A0ABW2KNF9_9ACTN</name>
<sequence length="280" mass="30995">MTDLRAVPPREEPANESRAAAYYALELKRYREEAQLTQEQLARKLGYGRSKVAMIEAAKRAPDIDFTRSCDRILGTGGALARILPLLDSRDAYPDWFRDFVGLEAEAVTLLQFAALTVPGLLQTETYARAVLSSSCPPLAVDQIERQTEARIRRQQVFEREPPLLAWFVIDESVLRRPVGGRTVMREQLEHLASASEAPHINLLVLPYSAGAHPGLDGSMTLLRLPDGDNLLYVEGPRSAKVTDRTEDVTPSQLAFITLCGQALPPSTSVELISQIAEKM</sequence>
<comment type="caution">
    <text evidence="2">The sequence shown here is derived from an EMBL/GenBank/DDBJ whole genome shotgun (WGS) entry which is preliminary data.</text>
</comment>
<accession>A0ABW2KNF9</accession>
<dbReference type="InterPro" id="IPR010982">
    <property type="entry name" value="Lambda_DNA-bd_dom_sf"/>
</dbReference>
<dbReference type="Pfam" id="PF19054">
    <property type="entry name" value="DUF5753"/>
    <property type="match status" value="1"/>
</dbReference>
<dbReference type="InterPro" id="IPR043917">
    <property type="entry name" value="DUF5753"/>
</dbReference>
<dbReference type="CDD" id="cd00093">
    <property type="entry name" value="HTH_XRE"/>
    <property type="match status" value="1"/>
</dbReference>